<dbReference type="InterPro" id="IPR035976">
    <property type="entry name" value="Sushi/SCR/CCP_sf"/>
</dbReference>
<evidence type="ECO:0000256" key="1">
    <source>
        <dbReference type="ARBA" id="ARBA00008721"/>
    </source>
</evidence>
<dbReference type="Gene3D" id="2.60.40.3440">
    <property type="match status" value="1"/>
</dbReference>
<keyword evidence="8" id="KW-1185">Reference proteome</keyword>
<organism evidence="7 8">
    <name type="scientific">Tetradesmus obliquus</name>
    <name type="common">Green alga</name>
    <name type="synonym">Acutodesmus obliquus</name>
    <dbReference type="NCBI Taxonomy" id="3088"/>
    <lineage>
        <taxon>Eukaryota</taxon>
        <taxon>Viridiplantae</taxon>
        <taxon>Chlorophyta</taxon>
        <taxon>core chlorophytes</taxon>
        <taxon>Chlorophyceae</taxon>
        <taxon>CS clade</taxon>
        <taxon>Sphaeropleales</taxon>
        <taxon>Scenedesmaceae</taxon>
        <taxon>Tetradesmus</taxon>
    </lineage>
</organism>
<reference evidence="7 8" key="1">
    <citation type="submission" date="2023-05" db="EMBL/GenBank/DDBJ databases">
        <title>A 100% complete, gapless, phased diploid assembly of the Scenedesmus obliquus UTEX 3031 genome.</title>
        <authorList>
            <person name="Biondi T.C."/>
            <person name="Hanschen E.R."/>
            <person name="Kwon T."/>
            <person name="Eng W."/>
            <person name="Kruse C.P.S."/>
            <person name="Koehler S.I."/>
            <person name="Kunde Y."/>
            <person name="Gleasner C.D."/>
            <person name="You Mak K.T."/>
            <person name="Polle J."/>
            <person name="Hovde B.T."/>
            <person name="Starkenburg S.R."/>
        </authorList>
    </citation>
    <scope>NUCLEOTIDE SEQUENCE [LARGE SCALE GENOMIC DNA]</scope>
    <source>
        <strain evidence="7 8">DOE0152z</strain>
    </source>
</reference>
<dbReference type="Pfam" id="PF05572">
    <property type="entry name" value="Peptidase_M43"/>
    <property type="match status" value="1"/>
</dbReference>
<dbReference type="InterPro" id="IPR008754">
    <property type="entry name" value="Peptidase_M43"/>
</dbReference>
<evidence type="ECO:0000313" key="7">
    <source>
        <dbReference type="EMBL" id="WIA19104.1"/>
    </source>
</evidence>
<keyword evidence="5" id="KW-0325">Glycoprotein</keyword>
<dbReference type="SUPFAM" id="SSF55486">
    <property type="entry name" value="Metalloproteases ('zincins'), catalytic domain"/>
    <property type="match status" value="1"/>
</dbReference>
<evidence type="ECO:0000256" key="3">
    <source>
        <dbReference type="ARBA" id="ARBA00022737"/>
    </source>
</evidence>
<keyword evidence="3" id="KW-0677">Repeat</keyword>
<dbReference type="PANTHER" id="PTHR19325">
    <property type="entry name" value="COMPLEMENT COMPONENT-RELATED SUSHI DOMAIN-CONTAINING"/>
    <property type="match status" value="1"/>
</dbReference>
<dbReference type="SUPFAM" id="SSF57535">
    <property type="entry name" value="Complement control module/SCR domain"/>
    <property type="match status" value="2"/>
</dbReference>
<evidence type="ECO:0000256" key="5">
    <source>
        <dbReference type="ARBA" id="ARBA00023180"/>
    </source>
</evidence>
<sequence length="1308" mass="132409">MPVGGKADTAAHRDPANGVQPQLAGLPTCNHLNDDGIVAQVVKLNEAYRGTMTFVTEKVYRYLIADVDPNSPPAGACVESTACYDGINPILISYYGWWDTTNNGHQHAPVYGDFNTLSLQLELATKLSVARSSSQLNVYMWDWDTTVVTDMGGAFFYEERFNPAVVASGFDMVFVHCESAVGGNGAKIDLDPYYSQAAAPYYSGGELVHQIGHALGLYHPDRNGCQAPFGGDEVDDTPAEDDRIWNAVDPSAWCPSPGIVMDTCLDEVGTDLQNNYMHAADQYDDKCRVLFTPGQLSRVRNMWAAFRKPGGCLSGPNALAPAANAQWPAACTPNAGAEIDAGSVCVAACSPGYEPDPTNGAPSTTCDATGRRSWGNALGSCRATTCSNPPIKQPNAEAFTACQTNTPGASCSANCIQGITGGGSVTATCTATNMWTITGVCQLKSCSTPPAQANHAGVWFGASCLPGATYGSSCQAACLPGFVAAGGQLAAACTDTDTWTITGGSCNAVVVRCGGLPAPPPNAVFWFGASCEASAVSGSTCSATCLPTATGSGYTLTCSASGNWVQSGSGCTAAGPGPATCGGLPAPPPGTAIWFGASCVGGATVGSSCQASCQAPATGAGYTLSCTASGWQQGGSGCTAPPCGGLPASPPGFPVWSGASCYANAPLGSSCASACPPPATGAGFTLTCTASGWVQSGGSCSTSPTCGALPNPPLGANPWGGITCFSPAPGGSSCTAGCVGGAAAGSGYTIVCTQSSWILQSGGGCGTSTAATCSSNPTPSRPPNTQDWVGCAGVLVGSTCTASCLPGAVGGYTSRCTAKDTWDTSGSCILTGVANIASANLQLVVRYSGACSDTATGALLNSLTESLYTALPQDRTQFSLEVTTGNCTAVASKRLVTRAARPAATESNQPMAIKVTEALGNALSTSGQAIQALQDWFSGLLASGWCSSSSAALNACISVIRTTGGQEINAPVTGQQMSAPVISTNPPTVCLAGQQLTAGSCSWCPAGTHNPIPGATCVKCSAVADVATAVSGQRTRIKPLANDFGQSLKIGAVTAPTKGGRVVMATDNVTLIYLSAAGFIGVDTFTYTTRGSTQPATVTVNVTVGSCDSNSCTLGACNLTTGTCDCKGWLGMVPTFVPHSDPVDRRITPRVPACRYPVFALANLNASTLLEAATNANIPLNFTVSRNPQRCHQAVILAIGFTQITGPVNATNAQTALGNACLAGKAAGRAAQDAVIAGQTAVANGEADDAVVTQTVEVKALYQVTCAFGRYSVKVQTPATAGCYHFVVHLADGSRQSMVLRATGGTGN</sequence>
<dbReference type="InterPro" id="IPR024079">
    <property type="entry name" value="MetalloPept_cat_dom_sf"/>
</dbReference>
<dbReference type="Proteomes" id="UP001244341">
    <property type="component" value="Chromosome 10b"/>
</dbReference>
<evidence type="ECO:0000256" key="2">
    <source>
        <dbReference type="ARBA" id="ARBA00022659"/>
    </source>
</evidence>
<comment type="similarity">
    <text evidence="1">Belongs to the peptidase M43B family.</text>
</comment>
<dbReference type="PANTHER" id="PTHR19325:SF560">
    <property type="entry name" value="SUSHI, VON WILLEBRAND FACTOR TYPE A, EGF AND PENTRAXIN DOMAIN-CONTAINING PROTEIN 1"/>
    <property type="match status" value="1"/>
</dbReference>
<dbReference type="EMBL" id="CP126217">
    <property type="protein sequence ID" value="WIA19104.1"/>
    <property type="molecule type" value="Genomic_DNA"/>
</dbReference>
<proteinExistence type="inferred from homology"/>
<dbReference type="SMART" id="SM00032">
    <property type="entry name" value="CCP"/>
    <property type="match status" value="6"/>
</dbReference>
<dbReference type="Gene3D" id="3.40.390.10">
    <property type="entry name" value="Collagenase (Catalytic Domain)"/>
    <property type="match status" value="1"/>
</dbReference>
<evidence type="ECO:0000256" key="4">
    <source>
        <dbReference type="ARBA" id="ARBA00023157"/>
    </source>
</evidence>
<keyword evidence="4" id="KW-1015">Disulfide bond</keyword>
<feature type="domain" description="Sushi" evidence="6">
    <location>
        <begin position="329"/>
        <end position="383"/>
    </location>
</feature>
<name>A0ABY8UCB6_TETOB</name>
<dbReference type="InterPro" id="IPR050350">
    <property type="entry name" value="Compl-Cell_Adhes-Reg"/>
</dbReference>
<protein>
    <recommendedName>
        <fullName evidence="6">Sushi domain-containing protein</fullName>
    </recommendedName>
</protein>
<dbReference type="Pfam" id="PF17963">
    <property type="entry name" value="Big_9"/>
    <property type="match status" value="1"/>
</dbReference>
<keyword evidence="2" id="KW-0768">Sushi</keyword>
<gene>
    <name evidence="7" type="ORF">OEZ85_003752</name>
</gene>
<evidence type="ECO:0000259" key="6">
    <source>
        <dbReference type="PROSITE" id="PS50923"/>
    </source>
</evidence>
<feature type="domain" description="Sushi" evidence="6">
    <location>
        <begin position="444"/>
        <end position="508"/>
    </location>
</feature>
<dbReference type="PROSITE" id="PS50923">
    <property type="entry name" value="SUSHI"/>
    <property type="match status" value="2"/>
</dbReference>
<evidence type="ECO:0000313" key="8">
    <source>
        <dbReference type="Proteomes" id="UP001244341"/>
    </source>
</evidence>
<accession>A0ABY8UCB6</accession>
<dbReference type="InterPro" id="IPR000436">
    <property type="entry name" value="Sushi_SCR_CCP_dom"/>
</dbReference>